<feature type="compositionally biased region" description="Low complexity" evidence="1">
    <location>
        <begin position="228"/>
        <end position="253"/>
    </location>
</feature>
<feature type="compositionally biased region" description="Polar residues" evidence="1">
    <location>
        <begin position="443"/>
        <end position="457"/>
    </location>
</feature>
<reference evidence="3" key="1">
    <citation type="submission" date="2016-06" db="EMBL/GenBank/DDBJ databases">
        <title>Draft Genome sequence of the fungus Inonotus baumii.</title>
        <authorList>
            <person name="Zhu H."/>
            <person name="Lin W."/>
        </authorList>
    </citation>
    <scope>NUCLEOTIDE SEQUENCE</scope>
    <source>
        <strain evidence="3">821</strain>
    </source>
</reference>
<keyword evidence="2" id="KW-1133">Transmembrane helix</keyword>
<feature type="compositionally biased region" description="Polar residues" evidence="1">
    <location>
        <begin position="358"/>
        <end position="373"/>
    </location>
</feature>
<feature type="region of interest" description="Disordered" evidence="1">
    <location>
        <begin position="314"/>
        <end position="468"/>
    </location>
</feature>
<evidence type="ECO:0000256" key="2">
    <source>
        <dbReference type="SAM" id="Phobius"/>
    </source>
</evidence>
<dbReference type="Proteomes" id="UP000757232">
    <property type="component" value="Unassembled WGS sequence"/>
</dbReference>
<comment type="caution">
    <text evidence="3">The sequence shown here is derived from an EMBL/GenBank/DDBJ whole genome shotgun (WGS) entry which is preliminary data.</text>
</comment>
<feature type="compositionally biased region" description="Polar residues" evidence="1">
    <location>
        <begin position="200"/>
        <end position="219"/>
    </location>
</feature>
<keyword evidence="2" id="KW-0472">Membrane</keyword>
<feature type="transmembrane region" description="Helical" evidence="2">
    <location>
        <begin position="12"/>
        <end position="34"/>
    </location>
</feature>
<proteinExistence type="predicted"/>
<feature type="compositionally biased region" description="Polar residues" evidence="1">
    <location>
        <begin position="153"/>
        <end position="191"/>
    </location>
</feature>
<feature type="compositionally biased region" description="Low complexity" evidence="1">
    <location>
        <begin position="374"/>
        <end position="389"/>
    </location>
</feature>
<evidence type="ECO:0000313" key="3">
    <source>
        <dbReference type="EMBL" id="OCB88588.1"/>
    </source>
</evidence>
<evidence type="ECO:0000256" key="1">
    <source>
        <dbReference type="SAM" id="MobiDB-lite"/>
    </source>
</evidence>
<dbReference type="OrthoDB" id="3270653at2759"/>
<feature type="compositionally biased region" description="Low complexity" evidence="1">
    <location>
        <begin position="410"/>
        <end position="420"/>
    </location>
</feature>
<dbReference type="EMBL" id="LNZH02000176">
    <property type="protein sequence ID" value="OCB88588.1"/>
    <property type="molecule type" value="Genomic_DNA"/>
</dbReference>
<gene>
    <name evidence="3" type="ORF">A7U60_g4291</name>
</gene>
<keyword evidence="4" id="KW-1185">Reference proteome</keyword>
<feature type="region of interest" description="Disordered" evidence="1">
    <location>
        <begin position="120"/>
        <end position="259"/>
    </location>
</feature>
<organism evidence="3 4">
    <name type="scientific">Sanghuangporus baumii</name>
    <name type="common">Phellinus baumii</name>
    <dbReference type="NCBI Taxonomy" id="108892"/>
    <lineage>
        <taxon>Eukaryota</taxon>
        <taxon>Fungi</taxon>
        <taxon>Dikarya</taxon>
        <taxon>Basidiomycota</taxon>
        <taxon>Agaricomycotina</taxon>
        <taxon>Agaricomycetes</taxon>
        <taxon>Hymenochaetales</taxon>
        <taxon>Hymenochaetaceae</taxon>
        <taxon>Sanghuangporus</taxon>
    </lineage>
</organism>
<sequence>MSESSESGVSIAVVAACAGVGGLIVIFLVFRIGLCIRHRRQRNSVPLPPARPLAALHTLPWSANPSVNASTTNFSSSKLDLSTPTSASPTIYDSDFLMMQHVDASGRARNIYRQYSGSTLNTEEMPLKQPSSPITRASTPQADGQLVPPQPSFFASQGTSSDRSLAQLSLNSSTEESDITSYPPQRHQSITAFPVDPLSDDQTISSHGTPPPLLNSSPRMSGVHSRRVSVAASVSTIQTTRSMRSTRTQSTVRGPPHKPFSRVEIVLPAPLAAPTQRDSSYLHDLNERNSYAGYGLSSRQSVCDPWLRVGRENTDPVTAHHHSIKEGERRHRTVSSESQSVPRGRQTRRVSVSSVSSFTANGNSNVPSNLTLYSTRSSSVSSQSRATRTMPSVDLSELPPVPRVPSIYTNPNSSPSSSSPSPSPILALSDSITGNGTLRGLASDSTILKRSLPSNLSLKPPEPKISEE</sequence>
<protein>
    <submittedName>
        <fullName evidence="3">Uncharacterized protein</fullName>
    </submittedName>
</protein>
<keyword evidence="2" id="KW-0812">Transmembrane</keyword>
<dbReference type="AlphaFoldDB" id="A0A9Q5HYY3"/>
<evidence type="ECO:0000313" key="4">
    <source>
        <dbReference type="Proteomes" id="UP000757232"/>
    </source>
</evidence>
<accession>A0A9Q5HYY3</accession>
<name>A0A9Q5HYY3_SANBA</name>
<feature type="compositionally biased region" description="Polar residues" evidence="1">
    <location>
        <begin position="129"/>
        <end position="142"/>
    </location>
</feature>